<gene>
    <name evidence="9" type="primary">LOC112045242</name>
</gene>
<dbReference type="OrthoDB" id="6890424at2759"/>
<feature type="compositionally biased region" description="Low complexity" evidence="6">
    <location>
        <begin position="429"/>
        <end position="446"/>
    </location>
</feature>
<evidence type="ECO:0000256" key="6">
    <source>
        <dbReference type="SAM" id="MobiDB-lite"/>
    </source>
</evidence>
<feature type="region of interest" description="Disordered" evidence="6">
    <location>
        <begin position="117"/>
        <end position="136"/>
    </location>
</feature>
<accession>A0A6J1MW69</accession>
<dbReference type="SMART" id="SM01025">
    <property type="entry name" value="BEN"/>
    <property type="match status" value="1"/>
</dbReference>
<dbReference type="GO" id="GO:0003677">
    <property type="term" value="F:DNA binding"/>
    <property type="evidence" value="ECO:0007669"/>
    <property type="project" value="InterPro"/>
</dbReference>
<reference evidence="9" key="1">
    <citation type="submission" date="2025-08" db="UniProtKB">
        <authorList>
            <consortium name="RefSeq"/>
        </authorList>
    </citation>
    <scope>IDENTIFICATION</scope>
</reference>
<organism evidence="8 9">
    <name type="scientific">Bicyclus anynana</name>
    <name type="common">Squinting bush brown butterfly</name>
    <dbReference type="NCBI Taxonomy" id="110368"/>
    <lineage>
        <taxon>Eukaryota</taxon>
        <taxon>Metazoa</taxon>
        <taxon>Ecdysozoa</taxon>
        <taxon>Arthropoda</taxon>
        <taxon>Hexapoda</taxon>
        <taxon>Insecta</taxon>
        <taxon>Pterygota</taxon>
        <taxon>Neoptera</taxon>
        <taxon>Endopterygota</taxon>
        <taxon>Lepidoptera</taxon>
        <taxon>Glossata</taxon>
        <taxon>Ditrysia</taxon>
        <taxon>Papilionoidea</taxon>
        <taxon>Nymphalidae</taxon>
        <taxon>Satyrinae</taxon>
        <taxon>Satyrini</taxon>
        <taxon>Mycalesina</taxon>
        <taxon>Bicyclus</taxon>
    </lineage>
</organism>
<evidence type="ECO:0000313" key="8">
    <source>
        <dbReference type="Proteomes" id="UP001652582"/>
    </source>
</evidence>
<dbReference type="AlphaFoldDB" id="A0A6J1MW69"/>
<feature type="compositionally biased region" description="Basic and acidic residues" evidence="6">
    <location>
        <begin position="252"/>
        <end position="269"/>
    </location>
</feature>
<dbReference type="GO" id="GO:0045746">
    <property type="term" value="P:negative regulation of Notch signaling pathway"/>
    <property type="evidence" value="ECO:0007669"/>
    <property type="project" value="InterPro"/>
</dbReference>
<dbReference type="GO" id="GO:0003714">
    <property type="term" value="F:transcription corepressor activity"/>
    <property type="evidence" value="ECO:0007669"/>
    <property type="project" value="InterPro"/>
</dbReference>
<dbReference type="GeneID" id="112045242"/>
<evidence type="ECO:0000256" key="1">
    <source>
        <dbReference type="ARBA" id="ARBA00004123"/>
    </source>
</evidence>
<dbReference type="Pfam" id="PF10523">
    <property type="entry name" value="BEN"/>
    <property type="match status" value="1"/>
</dbReference>
<dbReference type="PANTHER" id="PTHR35346:SF1">
    <property type="entry name" value="BEN DOMAIN-CONTAINING PROTEIN 6"/>
    <property type="match status" value="1"/>
</dbReference>
<keyword evidence="4" id="KW-0804">Transcription</keyword>
<dbReference type="KEGG" id="bany:112045242"/>
<evidence type="ECO:0000313" key="9">
    <source>
        <dbReference type="RefSeq" id="XP_023937118.2"/>
    </source>
</evidence>
<evidence type="ECO:0000256" key="3">
    <source>
        <dbReference type="ARBA" id="ARBA00023015"/>
    </source>
</evidence>
<keyword evidence="2" id="KW-0678">Repressor</keyword>
<keyword evidence="5" id="KW-0539">Nucleus</keyword>
<feature type="domain" description="BEN" evidence="7">
    <location>
        <begin position="317"/>
        <end position="413"/>
    </location>
</feature>
<sequence length="446" mass="50289">MDQRLWLLVEWVDEQNVFSNYGVVNTNALINYEPDLHTGKVVFIRDKHNNGARKGQILRVSDNKHYVKELKLMLERQDNQVKNVLSLCMNTIKEMKTGSVLFNPNQTQSLSCPSGVNGLHHQAAEASTSDSDTDQEVNSELNMTKATLRYNNFQPRRSETSASGQINRLLDNTMFNNRRLIVSSTPLPEKLTPPVHKKLLYDQSTQTDPLSDTSMEKIEQLESVLHRLYTQFITLVSDLHISEDQSLALEKMSVRSDHNTDDVRDESATERQNTPSVDLDTDSKRSCKGLQVRRASAQTTNVGLHTVETMDDMVSLGSGNVTVPARLMTEIDWTSYTSATRQLLQAVFPRKILATHSLTGKQSPAFKNKPPKKLLEPQLVDDIVCTVSNRCGVAKRIVRSCITTKCTDEAKLYRNRQNFKKIKDGQNRENISPSPASSIESSNPRD</sequence>
<feature type="region of interest" description="Disordered" evidence="6">
    <location>
        <begin position="252"/>
        <end position="283"/>
    </location>
</feature>
<dbReference type="InterPro" id="IPR018379">
    <property type="entry name" value="BEN_domain"/>
</dbReference>
<dbReference type="Proteomes" id="UP001652582">
    <property type="component" value="Chromosome 19"/>
</dbReference>
<keyword evidence="8" id="KW-1185">Reference proteome</keyword>
<evidence type="ECO:0000259" key="7">
    <source>
        <dbReference type="PROSITE" id="PS51457"/>
    </source>
</evidence>
<dbReference type="InterPro" id="IPR037496">
    <property type="entry name" value="BEND6-like"/>
</dbReference>
<evidence type="ECO:0000256" key="5">
    <source>
        <dbReference type="ARBA" id="ARBA00023242"/>
    </source>
</evidence>
<protein>
    <submittedName>
        <fullName evidence="9">Early boundary activity protein 2-like isoform X1</fullName>
    </submittedName>
</protein>
<dbReference type="RefSeq" id="XP_023937118.2">
    <property type="nucleotide sequence ID" value="XM_024081350.2"/>
</dbReference>
<name>A0A6J1MW69_BICAN</name>
<dbReference type="GO" id="GO:0005634">
    <property type="term" value="C:nucleus"/>
    <property type="evidence" value="ECO:0007669"/>
    <property type="project" value="UniProtKB-SubCell"/>
</dbReference>
<evidence type="ECO:0000256" key="2">
    <source>
        <dbReference type="ARBA" id="ARBA00022491"/>
    </source>
</evidence>
<dbReference type="PROSITE" id="PS51457">
    <property type="entry name" value="BEN"/>
    <property type="match status" value="1"/>
</dbReference>
<evidence type="ECO:0000256" key="4">
    <source>
        <dbReference type="ARBA" id="ARBA00023163"/>
    </source>
</evidence>
<comment type="subcellular location">
    <subcellularLocation>
        <location evidence="1">Nucleus</location>
    </subcellularLocation>
</comment>
<dbReference type="GO" id="GO:0045666">
    <property type="term" value="P:positive regulation of neuron differentiation"/>
    <property type="evidence" value="ECO:0007669"/>
    <property type="project" value="InterPro"/>
</dbReference>
<keyword evidence="3" id="KW-0805">Transcription regulation</keyword>
<proteinExistence type="predicted"/>
<feature type="region of interest" description="Disordered" evidence="6">
    <location>
        <begin position="419"/>
        <end position="446"/>
    </location>
</feature>
<dbReference type="Gene3D" id="1.10.10.2590">
    <property type="entry name" value="BEN domain"/>
    <property type="match status" value="1"/>
</dbReference>
<dbReference type="PANTHER" id="PTHR35346">
    <property type="entry name" value="BEN DOMAIN-CONTAINING PROTEIN 6"/>
    <property type="match status" value="1"/>
</dbReference>